<sequence length="422" mass="43987">MTIPAIEFAERTHPGRDPSKQVNEDSCGHRETALGHLAVVCDGMGGHEGGREASQLALNTIFEVFERAGGGEPREGATLIGPGGATAFGSNGVHANLGREPARVLREAIEEANRRVHAMASSDAARPGATVVAILHHHGGTEVAHAGDSRCYLIHAGNIVQLTKDHSMVQQMVDAQLLTPEQAAVHPDANRISRALGMKPEIDVELRPQPVQHVVGDVFVLCSDGLSDMVEPSDILRLGAQPAAQAAGQLVDLANARGGHDNISVQVLRARESALAQPQFLAPTVVDTKPPPPVGPSGTVVIPAAPAAPSVARPILPTKTDEDEHHAEAHPTRRSPIVIVGVLLGLAGVGIIIAIYVLLGLGGGARKRHPVVEDDAAAAAPPPPPAMERQAAPAPTPTGDAEAAPLPSLIHPTTHPRLKRDR</sequence>
<protein>
    <submittedName>
        <fullName evidence="4">Protein phosphatase 2C domain-containing protein</fullName>
    </submittedName>
</protein>
<keyword evidence="2" id="KW-0472">Membrane</keyword>
<dbReference type="SMART" id="SM00331">
    <property type="entry name" value="PP2C_SIG"/>
    <property type="match status" value="1"/>
</dbReference>
<dbReference type="InterPro" id="IPR015655">
    <property type="entry name" value="PP2C"/>
</dbReference>
<dbReference type="Gene3D" id="3.60.40.10">
    <property type="entry name" value="PPM-type phosphatase domain"/>
    <property type="match status" value="1"/>
</dbReference>
<feature type="transmembrane region" description="Helical" evidence="2">
    <location>
        <begin position="337"/>
        <end position="359"/>
    </location>
</feature>
<evidence type="ECO:0000259" key="3">
    <source>
        <dbReference type="PROSITE" id="PS51746"/>
    </source>
</evidence>
<name>A0ABZ2KFQ6_9BACT</name>
<feature type="region of interest" description="Disordered" evidence="1">
    <location>
        <begin position="375"/>
        <end position="422"/>
    </location>
</feature>
<organism evidence="4 5">
    <name type="scientific">Pendulispora brunnea</name>
    <dbReference type="NCBI Taxonomy" id="2905690"/>
    <lineage>
        <taxon>Bacteria</taxon>
        <taxon>Pseudomonadati</taxon>
        <taxon>Myxococcota</taxon>
        <taxon>Myxococcia</taxon>
        <taxon>Myxococcales</taxon>
        <taxon>Sorangiineae</taxon>
        <taxon>Pendulisporaceae</taxon>
        <taxon>Pendulispora</taxon>
    </lineage>
</organism>
<keyword evidence="2" id="KW-0812">Transmembrane</keyword>
<reference evidence="4 5" key="1">
    <citation type="submission" date="2021-12" db="EMBL/GenBank/DDBJ databases">
        <title>Discovery of the Pendulisporaceae a myxobacterial family with distinct sporulation behavior and unique specialized metabolism.</title>
        <authorList>
            <person name="Garcia R."/>
            <person name="Popoff A."/>
            <person name="Bader C.D."/>
            <person name="Loehr J."/>
            <person name="Walesch S."/>
            <person name="Walt C."/>
            <person name="Boldt J."/>
            <person name="Bunk B."/>
            <person name="Haeckl F.J.F.P.J."/>
            <person name="Gunesch A.P."/>
            <person name="Birkelbach J."/>
            <person name="Nuebel U."/>
            <person name="Pietschmann T."/>
            <person name="Bach T."/>
            <person name="Mueller R."/>
        </authorList>
    </citation>
    <scope>NUCLEOTIDE SEQUENCE [LARGE SCALE GENOMIC DNA]</scope>
    <source>
        <strain evidence="4 5">MSr12523</strain>
    </source>
</reference>
<dbReference type="Proteomes" id="UP001379533">
    <property type="component" value="Chromosome"/>
</dbReference>
<evidence type="ECO:0000256" key="1">
    <source>
        <dbReference type="SAM" id="MobiDB-lite"/>
    </source>
</evidence>
<keyword evidence="2" id="KW-1133">Transmembrane helix</keyword>
<keyword evidence="5" id="KW-1185">Reference proteome</keyword>
<evidence type="ECO:0000313" key="5">
    <source>
        <dbReference type="Proteomes" id="UP001379533"/>
    </source>
</evidence>
<dbReference type="InterPro" id="IPR036457">
    <property type="entry name" value="PPM-type-like_dom_sf"/>
</dbReference>
<feature type="domain" description="PPM-type phosphatase" evidence="3">
    <location>
        <begin position="7"/>
        <end position="270"/>
    </location>
</feature>
<dbReference type="SMART" id="SM00332">
    <property type="entry name" value="PP2Cc"/>
    <property type="match status" value="1"/>
</dbReference>
<gene>
    <name evidence="4" type="ORF">LZC95_11890</name>
</gene>
<proteinExistence type="predicted"/>
<dbReference type="PANTHER" id="PTHR47992">
    <property type="entry name" value="PROTEIN PHOSPHATASE"/>
    <property type="match status" value="1"/>
</dbReference>
<dbReference type="SUPFAM" id="SSF81606">
    <property type="entry name" value="PP2C-like"/>
    <property type="match status" value="1"/>
</dbReference>
<dbReference type="PROSITE" id="PS51746">
    <property type="entry name" value="PPM_2"/>
    <property type="match status" value="1"/>
</dbReference>
<accession>A0ABZ2KFQ6</accession>
<evidence type="ECO:0000313" key="4">
    <source>
        <dbReference type="EMBL" id="WXA97531.1"/>
    </source>
</evidence>
<dbReference type="RefSeq" id="WP_394848153.1">
    <property type="nucleotide sequence ID" value="NZ_CP089982.1"/>
</dbReference>
<evidence type="ECO:0000256" key="2">
    <source>
        <dbReference type="SAM" id="Phobius"/>
    </source>
</evidence>
<dbReference type="EMBL" id="CP089982">
    <property type="protein sequence ID" value="WXA97531.1"/>
    <property type="molecule type" value="Genomic_DNA"/>
</dbReference>
<dbReference type="CDD" id="cd00143">
    <property type="entry name" value="PP2Cc"/>
    <property type="match status" value="1"/>
</dbReference>
<dbReference type="Pfam" id="PF13672">
    <property type="entry name" value="PP2C_2"/>
    <property type="match status" value="1"/>
</dbReference>
<dbReference type="InterPro" id="IPR001932">
    <property type="entry name" value="PPM-type_phosphatase-like_dom"/>
</dbReference>